<dbReference type="Pfam" id="PF00078">
    <property type="entry name" value="RVT_1"/>
    <property type="match status" value="1"/>
</dbReference>
<dbReference type="Proteomes" id="UP001168821">
    <property type="component" value="Unassembled WGS sequence"/>
</dbReference>
<dbReference type="Gene3D" id="3.60.10.10">
    <property type="entry name" value="Endonuclease/exonuclease/phosphatase"/>
    <property type="match status" value="1"/>
</dbReference>
<dbReference type="InterPro" id="IPR036691">
    <property type="entry name" value="Endo/exonu/phosph_ase_sf"/>
</dbReference>
<gene>
    <name evidence="2" type="ORF">Zmor_004302</name>
</gene>
<evidence type="ECO:0000259" key="1">
    <source>
        <dbReference type="PROSITE" id="PS50878"/>
    </source>
</evidence>
<dbReference type="CDD" id="cd01650">
    <property type="entry name" value="RT_nLTR_like"/>
    <property type="match status" value="1"/>
</dbReference>
<evidence type="ECO:0000313" key="2">
    <source>
        <dbReference type="EMBL" id="KAJ3639086.1"/>
    </source>
</evidence>
<proteinExistence type="predicted"/>
<dbReference type="SUPFAM" id="SSF56672">
    <property type="entry name" value="DNA/RNA polymerases"/>
    <property type="match status" value="1"/>
</dbReference>
<name>A0AA38HKV7_9CUCU</name>
<dbReference type="SUPFAM" id="SSF56219">
    <property type="entry name" value="DNase I-like"/>
    <property type="match status" value="1"/>
</dbReference>
<protein>
    <recommendedName>
        <fullName evidence="1">Reverse transcriptase domain-containing protein</fullName>
    </recommendedName>
</protein>
<dbReference type="AlphaFoldDB" id="A0AA38HKV7"/>
<organism evidence="2 3">
    <name type="scientific">Zophobas morio</name>
    <dbReference type="NCBI Taxonomy" id="2755281"/>
    <lineage>
        <taxon>Eukaryota</taxon>
        <taxon>Metazoa</taxon>
        <taxon>Ecdysozoa</taxon>
        <taxon>Arthropoda</taxon>
        <taxon>Hexapoda</taxon>
        <taxon>Insecta</taxon>
        <taxon>Pterygota</taxon>
        <taxon>Neoptera</taxon>
        <taxon>Endopterygota</taxon>
        <taxon>Coleoptera</taxon>
        <taxon>Polyphaga</taxon>
        <taxon>Cucujiformia</taxon>
        <taxon>Tenebrionidae</taxon>
        <taxon>Zophobas</taxon>
    </lineage>
</organism>
<reference evidence="2" key="1">
    <citation type="journal article" date="2023" name="G3 (Bethesda)">
        <title>Whole genome assemblies of Zophobas morio and Tenebrio molitor.</title>
        <authorList>
            <person name="Kaur S."/>
            <person name="Stinson S.A."/>
            <person name="diCenzo G.C."/>
        </authorList>
    </citation>
    <scope>NUCLEOTIDE SEQUENCE</scope>
    <source>
        <strain evidence="2">QUZm001</strain>
    </source>
</reference>
<sequence>MKDRERKETRVLQVNVQRKGVAMDVMWKTVHEEGVNVLVVSEPNKKRVRGTEWMTDERQDVAVRVCGWHQKGERFGKGERFVWVKLKEWVLYGCYISPNIDIGRYSKFLDDLGESVNTWEGEVVVAGDFNAKSPLWGSPIVNDPRGRLVEDWMAERCMICHNCGNAPTFLRGDQKSHIDLTLSTEGVARRMKEWRVPEQENLSDHQDIVWVLGKTGECARGEDRMKDMGWRVAEDKMERLAEVMKERVKTMDERKDLVCETKRVLEETCDRVLKKKGCMGKRKGVYWWTNEIAEKRRECLRKRREWTRCQKKRGNMEVIAEKGKEYKQKKKELQIMINRSKEKAWKKVCEEVDRNVWGEGYKIVTKWMGRGMKGIACGENVMEEARKLFPEHEPLEWKDLVVDRRVPAFTLAELQEAAGRLRKGKAPGPDKIPPEVCKIYARECEKECLEMMNRCLENGLVPKEWKVARLVMIEKERKEGEKVKYRPICLLNGMGKLYEGMLAARLRNDVRRLGDLAEIQYGFRAGRSTIDAMMDAREYARGANVGTWGTRRFCVMVTVDVRNAFNTVSWRGILDRLVSMGVEPYLVNVVRSYLSERVVQTEMGEFEMTAGVPQGSVLGPLLWNIFYDEVLRMEVPDGVKLIGYADDLAVIAIGKNEEDLRERTEEALRLVGAWMRDNGLSLAPDKSEAVLLVGRRTTRKMNVCMEGRMIETREAARYLGVEFQRNLRVAEQVERAVRKAKVVVGALGRLLPNVGGPRASKRRVLCSVVHGMLLYGAEAWIDGYRIQKYRQMLLGAQRNMLLRVCCAYRTVSGEALCVLAGVPPLDLLAEERLREWKRRKDEREREATSPPSVACKRKAREELMRVWSERWRQTEKAAWTRRLIPNLPEWIDRGHGEVNHYTSQVLTGHGSFGAYLKRIGKIECAACLYCEEGVEEDVEHAIFECKRWARVREECEEKLGKRVNVNNMIEMMVENEEGWKEIDRMLVKIMKDKCEQERERERERRDMRRE</sequence>
<dbReference type="InterPro" id="IPR043502">
    <property type="entry name" value="DNA/RNA_pol_sf"/>
</dbReference>
<feature type="domain" description="Reverse transcriptase" evidence="1">
    <location>
        <begin position="454"/>
        <end position="723"/>
    </location>
</feature>
<accession>A0AA38HKV7</accession>
<dbReference type="PANTHER" id="PTHR19446">
    <property type="entry name" value="REVERSE TRANSCRIPTASES"/>
    <property type="match status" value="1"/>
</dbReference>
<dbReference type="CDD" id="cd09077">
    <property type="entry name" value="R1-I-EN"/>
    <property type="match status" value="1"/>
</dbReference>
<dbReference type="EMBL" id="JALNTZ010000015">
    <property type="protein sequence ID" value="KAJ3639086.1"/>
    <property type="molecule type" value="Genomic_DNA"/>
</dbReference>
<dbReference type="GO" id="GO:0071897">
    <property type="term" value="P:DNA biosynthetic process"/>
    <property type="evidence" value="ECO:0007669"/>
    <property type="project" value="UniProtKB-ARBA"/>
</dbReference>
<dbReference type="GO" id="GO:0003824">
    <property type="term" value="F:catalytic activity"/>
    <property type="evidence" value="ECO:0007669"/>
    <property type="project" value="InterPro"/>
</dbReference>
<dbReference type="InterPro" id="IPR005135">
    <property type="entry name" value="Endo/exonuclease/phosphatase"/>
</dbReference>
<dbReference type="InterPro" id="IPR000477">
    <property type="entry name" value="RT_dom"/>
</dbReference>
<keyword evidence="3" id="KW-1185">Reference proteome</keyword>
<dbReference type="Pfam" id="PF14529">
    <property type="entry name" value="Exo_endo_phos_2"/>
    <property type="match status" value="1"/>
</dbReference>
<evidence type="ECO:0000313" key="3">
    <source>
        <dbReference type="Proteomes" id="UP001168821"/>
    </source>
</evidence>
<comment type="caution">
    <text evidence="2">The sequence shown here is derived from an EMBL/GenBank/DDBJ whole genome shotgun (WGS) entry which is preliminary data.</text>
</comment>
<dbReference type="PROSITE" id="PS50878">
    <property type="entry name" value="RT_POL"/>
    <property type="match status" value="1"/>
</dbReference>